<evidence type="ECO:0000256" key="1">
    <source>
        <dbReference type="ARBA" id="ARBA00004651"/>
    </source>
</evidence>
<keyword evidence="3 9" id="KW-0812">Transmembrane</keyword>
<dbReference type="Pfam" id="PF00015">
    <property type="entry name" value="MCPsignal"/>
    <property type="match status" value="1"/>
</dbReference>
<comment type="caution">
    <text evidence="12">The sequence shown here is derived from an EMBL/GenBank/DDBJ whole genome shotgun (WGS) entry which is preliminary data.</text>
</comment>
<reference evidence="12 13" key="1">
    <citation type="submission" date="2020-09" db="EMBL/GenBank/DDBJ databases">
        <title>Marinomonas sp. nov., isolated from the cysticercosis algae of Qingdao, China.</title>
        <authorList>
            <person name="Sun X."/>
        </authorList>
    </citation>
    <scope>NUCLEOTIDE SEQUENCE [LARGE SCALE GENOMIC DNA]</scope>
    <source>
        <strain evidence="12 13">SM2066</strain>
    </source>
</reference>
<keyword evidence="6 8" id="KW-0807">Transducer</keyword>
<evidence type="ECO:0000313" key="12">
    <source>
        <dbReference type="EMBL" id="MBD5771514.1"/>
    </source>
</evidence>
<dbReference type="SMART" id="SM00283">
    <property type="entry name" value="MA"/>
    <property type="match status" value="1"/>
</dbReference>
<dbReference type="Proteomes" id="UP000604161">
    <property type="component" value="Unassembled WGS sequence"/>
</dbReference>
<dbReference type="InterPro" id="IPR004010">
    <property type="entry name" value="Double_Cache_2"/>
</dbReference>
<gene>
    <name evidence="12" type="ORF">IF202_10675</name>
</gene>
<evidence type="ECO:0000259" key="10">
    <source>
        <dbReference type="PROSITE" id="PS50111"/>
    </source>
</evidence>
<dbReference type="PRINTS" id="PR00260">
    <property type="entry name" value="CHEMTRNSDUCR"/>
</dbReference>
<evidence type="ECO:0000259" key="11">
    <source>
        <dbReference type="PROSITE" id="PS50885"/>
    </source>
</evidence>
<dbReference type="Pfam" id="PF08269">
    <property type="entry name" value="dCache_2"/>
    <property type="match status" value="1"/>
</dbReference>
<evidence type="ECO:0000256" key="7">
    <source>
        <dbReference type="ARBA" id="ARBA00029447"/>
    </source>
</evidence>
<dbReference type="Gene3D" id="1.10.287.950">
    <property type="entry name" value="Methyl-accepting chemotaxis protein"/>
    <property type="match status" value="1"/>
</dbReference>
<dbReference type="PANTHER" id="PTHR32089">
    <property type="entry name" value="METHYL-ACCEPTING CHEMOTAXIS PROTEIN MCPB"/>
    <property type="match status" value="1"/>
</dbReference>
<evidence type="ECO:0000256" key="9">
    <source>
        <dbReference type="SAM" id="Phobius"/>
    </source>
</evidence>
<dbReference type="RefSeq" id="WP_191594888.1">
    <property type="nucleotide sequence ID" value="NZ_JACYFC010000003.1"/>
</dbReference>
<dbReference type="PANTHER" id="PTHR32089:SF119">
    <property type="entry name" value="METHYL-ACCEPTING CHEMOTAXIS PROTEIN CTPL"/>
    <property type="match status" value="1"/>
</dbReference>
<feature type="domain" description="HAMP" evidence="11">
    <location>
        <begin position="225"/>
        <end position="279"/>
    </location>
</feature>
<feature type="transmembrane region" description="Helical" evidence="9">
    <location>
        <begin position="206"/>
        <end position="228"/>
    </location>
</feature>
<dbReference type="EMBL" id="JACYFC010000003">
    <property type="protein sequence ID" value="MBD5771514.1"/>
    <property type="molecule type" value="Genomic_DNA"/>
</dbReference>
<protein>
    <submittedName>
        <fullName evidence="12">Cache domain-containing protein</fullName>
    </submittedName>
</protein>
<dbReference type="InterPro" id="IPR004089">
    <property type="entry name" value="MCPsignal_dom"/>
</dbReference>
<accession>A0ABR8NZP4</accession>
<feature type="domain" description="Methyl-accepting transducer" evidence="10">
    <location>
        <begin position="284"/>
        <end position="520"/>
    </location>
</feature>
<dbReference type="PROSITE" id="PS50885">
    <property type="entry name" value="HAMP"/>
    <property type="match status" value="1"/>
</dbReference>
<keyword evidence="2" id="KW-1003">Cell membrane</keyword>
<evidence type="ECO:0000256" key="2">
    <source>
        <dbReference type="ARBA" id="ARBA00022475"/>
    </source>
</evidence>
<evidence type="ECO:0000256" key="8">
    <source>
        <dbReference type="PROSITE-ProRule" id="PRU00284"/>
    </source>
</evidence>
<name>A0ABR8NZP4_9GAMM</name>
<evidence type="ECO:0000256" key="4">
    <source>
        <dbReference type="ARBA" id="ARBA00022989"/>
    </source>
</evidence>
<dbReference type="SUPFAM" id="SSF58104">
    <property type="entry name" value="Methyl-accepting chemotaxis protein (MCP) signaling domain"/>
    <property type="match status" value="1"/>
</dbReference>
<sequence length="556" mass="60496">MFRSLKAQIYMFAFAPFILVAVVGIFMQIKTLDTINQQVSKISETSIIEVEKRRLVTVIDSSLSIIKPYIDMPGKEGLEDALALLYNYRFDNDVGYLFAYDGEGNRLMSGSGAGVGKNFINSKDKVGNLIVQNILTAAKSGEGFTTYYFPKKGETEPSAKYSYSLWIDKWNVAIATGFFIDGTENMLNNIDNSLKKSQQSSLIQNLLVIFGLAIFVAIVVFLSVRLMLTALTSLRDAVEDLADGEGDLTATLPGSSLDILDDISSHFNRFLASMAGDINSLKSACDQLNEVATVSRQQHKDLALASDRQVQETANTATAIEEMSTTAMEIADNAERTRTSAENTDAEVQNVLKQVQLSGEELNALNGVLASVEESIQELGGNVEEINSVLSVIQGISEQTNLLALNAAIEAARAGELGRGFAVVADEVRNLAQRSQESTVQIQTILDKLQLSAEKTIQDMSNTTEKRTAVIESMDAITDIINSSSESIKQLTSMNIDVSNAASQQSTVVNDMAQNISGIADLADSIGKSSKETSVQFSRLEEQSKLIQRVTNKFKT</sequence>
<evidence type="ECO:0000256" key="6">
    <source>
        <dbReference type="ARBA" id="ARBA00023224"/>
    </source>
</evidence>
<comment type="similarity">
    <text evidence="7">Belongs to the methyl-accepting chemotaxis (MCP) protein family.</text>
</comment>
<keyword evidence="4 9" id="KW-1133">Transmembrane helix</keyword>
<dbReference type="InterPro" id="IPR004090">
    <property type="entry name" value="Chemotax_Me-accpt_rcpt"/>
</dbReference>
<keyword evidence="13" id="KW-1185">Reference proteome</keyword>
<dbReference type="InterPro" id="IPR033480">
    <property type="entry name" value="sCache_2"/>
</dbReference>
<evidence type="ECO:0000256" key="3">
    <source>
        <dbReference type="ARBA" id="ARBA00022692"/>
    </source>
</evidence>
<dbReference type="Gene3D" id="3.30.450.20">
    <property type="entry name" value="PAS domain"/>
    <property type="match status" value="1"/>
</dbReference>
<dbReference type="InterPro" id="IPR003660">
    <property type="entry name" value="HAMP_dom"/>
</dbReference>
<feature type="transmembrane region" description="Helical" evidence="9">
    <location>
        <begin position="9"/>
        <end position="29"/>
    </location>
</feature>
<dbReference type="SMART" id="SM01049">
    <property type="entry name" value="Cache_2"/>
    <property type="match status" value="1"/>
</dbReference>
<proteinExistence type="inferred from homology"/>
<comment type="subcellular location">
    <subcellularLocation>
        <location evidence="1">Cell membrane</location>
        <topology evidence="1">Multi-pass membrane protein</topology>
    </subcellularLocation>
</comment>
<keyword evidence="5 9" id="KW-0472">Membrane</keyword>
<organism evidence="12 13">
    <name type="scientific">Marinomonas colpomeniae</name>
    <dbReference type="NCBI Taxonomy" id="2774408"/>
    <lineage>
        <taxon>Bacteria</taxon>
        <taxon>Pseudomonadati</taxon>
        <taxon>Pseudomonadota</taxon>
        <taxon>Gammaproteobacteria</taxon>
        <taxon>Oceanospirillales</taxon>
        <taxon>Oceanospirillaceae</taxon>
        <taxon>Marinomonas</taxon>
    </lineage>
</organism>
<evidence type="ECO:0000313" key="13">
    <source>
        <dbReference type="Proteomes" id="UP000604161"/>
    </source>
</evidence>
<dbReference type="CDD" id="cd11386">
    <property type="entry name" value="MCP_signal"/>
    <property type="match status" value="1"/>
</dbReference>
<dbReference type="PROSITE" id="PS50111">
    <property type="entry name" value="CHEMOTAXIS_TRANSDUC_2"/>
    <property type="match status" value="1"/>
</dbReference>
<evidence type="ECO:0000256" key="5">
    <source>
        <dbReference type="ARBA" id="ARBA00023136"/>
    </source>
</evidence>